<dbReference type="PATRIC" id="fig|1049564.3.peg.755"/>
<name>G2FCX1_9GAMM</name>
<dbReference type="EC" id="1.2.1.88" evidence="4"/>
<evidence type="ECO:0000313" key="4">
    <source>
        <dbReference type="EMBL" id="EGW55351.1"/>
    </source>
</evidence>
<dbReference type="GO" id="GO:0009898">
    <property type="term" value="C:cytoplasmic side of plasma membrane"/>
    <property type="evidence" value="ECO:0007669"/>
    <property type="project" value="TreeGrafter"/>
</dbReference>
<dbReference type="EMBL" id="AFZB01000004">
    <property type="protein sequence ID" value="EGW55351.1"/>
    <property type="molecule type" value="Genomic_DNA"/>
</dbReference>
<dbReference type="RefSeq" id="WP_006474068.1">
    <property type="nucleotide sequence ID" value="NZ_AFZB01000004.1"/>
</dbReference>
<dbReference type="InterPro" id="IPR016162">
    <property type="entry name" value="Ald_DH_N"/>
</dbReference>
<dbReference type="Pfam" id="PF00171">
    <property type="entry name" value="Aldedh"/>
    <property type="match status" value="1"/>
</dbReference>
<accession>G2FCX1</accession>
<dbReference type="eggNOG" id="COG1012">
    <property type="taxonomic scope" value="Bacteria"/>
</dbReference>
<sequence length="180" mass="19328">MADPTDSACDIGPVINAAAESRIQQAIEQGRQAGRLLYRMESRGFESGHYVGPTLFGEVDPNSPLAQEEIFGPVLALLPAQDLDQALALANSTRYALTGGIYSRSPANLERAAREFRVGNLYLNRGITGALVNRQPFGGFAMSGIGSKAGGRDYLLQFMEPRCVTENTLRRGVAPLSEAP</sequence>
<gene>
    <name evidence="4" type="primary">rocA2</name>
    <name evidence="4" type="ORF">TevJSym_ad00850</name>
</gene>
<feature type="domain" description="Aldehyde dehydrogenase" evidence="3">
    <location>
        <begin position="2"/>
        <end position="163"/>
    </location>
</feature>
<proteinExistence type="predicted"/>
<dbReference type="InterPro" id="IPR016163">
    <property type="entry name" value="Ald_DH_C"/>
</dbReference>
<dbReference type="SUPFAM" id="SSF53720">
    <property type="entry name" value="ALDH-like"/>
    <property type="match status" value="1"/>
</dbReference>
<organism evidence="4 5">
    <name type="scientific">endosymbiont of Tevnia jerichonana</name>
    <name type="common">vent Tica</name>
    <dbReference type="NCBI Taxonomy" id="1049564"/>
    <lineage>
        <taxon>Bacteria</taxon>
        <taxon>Pseudomonadati</taxon>
        <taxon>Pseudomonadota</taxon>
        <taxon>Gammaproteobacteria</taxon>
        <taxon>sulfur-oxidizing symbionts</taxon>
    </lineage>
</organism>
<dbReference type="GO" id="GO:0010133">
    <property type="term" value="P:L-proline catabolic process to L-glutamate"/>
    <property type="evidence" value="ECO:0007669"/>
    <property type="project" value="TreeGrafter"/>
</dbReference>
<evidence type="ECO:0000313" key="5">
    <source>
        <dbReference type="Proteomes" id="UP000005167"/>
    </source>
</evidence>
<evidence type="ECO:0000256" key="2">
    <source>
        <dbReference type="ARBA" id="ARBA00023027"/>
    </source>
</evidence>
<dbReference type="InterPro" id="IPR016161">
    <property type="entry name" value="Ald_DH/histidinol_DH"/>
</dbReference>
<comment type="caution">
    <text evidence="4">The sequence shown here is derived from an EMBL/GenBank/DDBJ whole genome shotgun (WGS) entry which is preliminary data.</text>
</comment>
<keyword evidence="2" id="KW-0520">NAD</keyword>
<dbReference type="AlphaFoldDB" id="G2FCX1"/>
<keyword evidence="1 4" id="KW-0560">Oxidoreductase</keyword>
<keyword evidence="5" id="KW-1185">Reference proteome</keyword>
<dbReference type="InterPro" id="IPR050485">
    <property type="entry name" value="Proline_metab_enzyme"/>
</dbReference>
<evidence type="ECO:0000259" key="3">
    <source>
        <dbReference type="Pfam" id="PF00171"/>
    </source>
</evidence>
<dbReference type="Gene3D" id="3.40.605.10">
    <property type="entry name" value="Aldehyde Dehydrogenase, Chain A, domain 1"/>
    <property type="match status" value="1"/>
</dbReference>
<reference evidence="4 5" key="1">
    <citation type="journal article" date="2011" name="ISME J.">
        <title>The endosymbionts of the deep-sea tubeworms Riftia pachyptila and Tevnia jerichonana share an identical physiology as revealed by proteogenomic analyses.</title>
        <authorList>
            <person name="Gardebrecht A."/>
            <person name="Markert S."/>
            <person name="Felbeck H."/>
            <person name="Thuermer A."/>
            <person name="Albrecht D."/>
            <person name="Wollherr A."/>
            <person name="Kabisch J."/>
            <person name="Lehmann R."/>
            <person name="Daniel R."/>
            <person name="Liesegang H."/>
            <person name="Hecker M."/>
            <person name="Sievert S.M."/>
            <person name="Schweder T."/>
        </authorList>
    </citation>
    <scope>NUCLEOTIDE SEQUENCE [LARGE SCALE GENOMIC DNA]</scope>
</reference>
<evidence type="ECO:0000256" key="1">
    <source>
        <dbReference type="ARBA" id="ARBA00023002"/>
    </source>
</evidence>
<dbReference type="GO" id="GO:0003842">
    <property type="term" value="F:L-glutamate gamma-semialdehyde dehydrogenase activity"/>
    <property type="evidence" value="ECO:0007669"/>
    <property type="project" value="UniProtKB-EC"/>
</dbReference>
<dbReference type="PANTHER" id="PTHR42862:SF1">
    <property type="entry name" value="DELTA-1-PYRROLINE-5-CARBOXYLATE DEHYDROGENASE 2, ISOFORM A-RELATED"/>
    <property type="match status" value="1"/>
</dbReference>
<dbReference type="PANTHER" id="PTHR42862">
    <property type="entry name" value="DELTA-1-PYRROLINE-5-CARBOXYLATE DEHYDROGENASE 1, ISOFORM A-RELATED"/>
    <property type="match status" value="1"/>
</dbReference>
<protein>
    <submittedName>
        <fullName evidence="4">1-pyrroline-5-carboxylate dehydrogenase</fullName>
        <ecNumber evidence="4">1.2.1.88</ecNumber>
    </submittedName>
</protein>
<dbReference type="Gene3D" id="3.40.309.10">
    <property type="entry name" value="Aldehyde Dehydrogenase, Chain A, domain 2"/>
    <property type="match status" value="1"/>
</dbReference>
<dbReference type="Proteomes" id="UP000005167">
    <property type="component" value="Unassembled WGS sequence"/>
</dbReference>
<dbReference type="InterPro" id="IPR015590">
    <property type="entry name" value="Aldehyde_DH_dom"/>
</dbReference>